<evidence type="ECO:0000313" key="3">
    <source>
        <dbReference type="Proteomes" id="UP000463470"/>
    </source>
</evidence>
<feature type="transmembrane region" description="Helical" evidence="1">
    <location>
        <begin position="174"/>
        <end position="197"/>
    </location>
</feature>
<protein>
    <submittedName>
        <fullName evidence="2">DUF2232 domain-containing protein</fullName>
    </submittedName>
</protein>
<feature type="transmembrane region" description="Helical" evidence="1">
    <location>
        <begin position="285"/>
        <end position="311"/>
    </location>
</feature>
<gene>
    <name evidence="2" type="ORF">GTO91_07800</name>
</gene>
<feature type="transmembrane region" description="Helical" evidence="1">
    <location>
        <begin position="253"/>
        <end position="273"/>
    </location>
</feature>
<dbReference type="PANTHER" id="PTHR41324:SF1">
    <property type="entry name" value="DUF2232 DOMAIN-CONTAINING PROTEIN"/>
    <property type="match status" value="1"/>
</dbReference>
<name>A0A845L1U4_9FIRM</name>
<proteinExistence type="predicted"/>
<dbReference type="EMBL" id="WXEY01000006">
    <property type="protein sequence ID" value="MZP29606.1"/>
    <property type="molecule type" value="Genomic_DNA"/>
</dbReference>
<sequence length="323" mass="35216">MPIRGMMEGAMLAALTAVLALLGVFIVPLSLVTNLIWTIPIVVAIARNGWTVGVLTLAAATVVIALTAGFSTALILLIQFGGLGLVYGIAFRYGWSTIRAFLAGVLTVALSFAAFLALFFVLTGLTVETLLQQADATVNAVIEMYRSAGLFEKYGEQGVTEESMRAQFAAIIQFLKLMFPSILVSYAMMTAATNLLLSRWMLRRIGQPVTAQRPFREWRLPWEAVWVVIAGLAAALAGDYWEIPLLGTAGINLLYICYPVLLVLGFSVFAYLLNKYVLSPFVLSIVAVLIFLFPTLALTFIATVGLFDLVFDYRAKMDKFQGA</sequence>
<feature type="transmembrane region" description="Helical" evidence="1">
    <location>
        <begin position="224"/>
        <end position="241"/>
    </location>
</feature>
<evidence type="ECO:0000256" key="1">
    <source>
        <dbReference type="SAM" id="Phobius"/>
    </source>
</evidence>
<feature type="transmembrane region" description="Helical" evidence="1">
    <location>
        <begin position="74"/>
        <end position="95"/>
    </location>
</feature>
<dbReference type="RefSeq" id="WP_161257364.1">
    <property type="nucleotide sequence ID" value="NZ_WXEY01000006.1"/>
</dbReference>
<evidence type="ECO:0000313" key="2">
    <source>
        <dbReference type="EMBL" id="MZP29606.1"/>
    </source>
</evidence>
<comment type="caution">
    <text evidence="2">The sequence shown here is derived from an EMBL/GenBank/DDBJ whole genome shotgun (WGS) entry which is preliminary data.</text>
</comment>
<feature type="transmembrane region" description="Helical" evidence="1">
    <location>
        <begin position="12"/>
        <end position="37"/>
    </location>
</feature>
<keyword evidence="1" id="KW-0472">Membrane</keyword>
<reference evidence="2 3" key="1">
    <citation type="submission" date="2020-01" db="EMBL/GenBank/DDBJ databases">
        <title>Whole-genome sequence of Heliobacterium undosum DSM 13378.</title>
        <authorList>
            <person name="Kyndt J.A."/>
            <person name="Meyer T.E."/>
        </authorList>
    </citation>
    <scope>NUCLEOTIDE SEQUENCE [LARGE SCALE GENOMIC DNA]</scope>
    <source>
        <strain evidence="2 3">DSM 13378</strain>
    </source>
</reference>
<feature type="transmembrane region" description="Helical" evidence="1">
    <location>
        <begin position="101"/>
        <end position="122"/>
    </location>
</feature>
<keyword evidence="1" id="KW-0812">Transmembrane</keyword>
<organism evidence="2 3">
    <name type="scientific">Heliomicrobium undosum</name>
    <dbReference type="NCBI Taxonomy" id="121734"/>
    <lineage>
        <taxon>Bacteria</taxon>
        <taxon>Bacillati</taxon>
        <taxon>Bacillota</taxon>
        <taxon>Clostridia</taxon>
        <taxon>Eubacteriales</taxon>
        <taxon>Heliobacteriaceae</taxon>
        <taxon>Heliomicrobium</taxon>
    </lineage>
</organism>
<keyword evidence="1" id="KW-1133">Transmembrane helix</keyword>
<feature type="transmembrane region" description="Helical" evidence="1">
    <location>
        <begin position="49"/>
        <end position="67"/>
    </location>
</feature>
<dbReference type="InterPro" id="IPR018710">
    <property type="entry name" value="DUF2232"/>
</dbReference>
<dbReference type="Proteomes" id="UP000463470">
    <property type="component" value="Unassembled WGS sequence"/>
</dbReference>
<dbReference type="AlphaFoldDB" id="A0A845L1U4"/>
<dbReference type="Pfam" id="PF09991">
    <property type="entry name" value="DUF2232"/>
    <property type="match status" value="1"/>
</dbReference>
<accession>A0A845L1U4</accession>
<keyword evidence="3" id="KW-1185">Reference proteome</keyword>
<dbReference type="PANTHER" id="PTHR41324">
    <property type="entry name" value="MEMBRANE PROTEIN-RELATED"/>
    <property type="match status" value="1"/>
</dbReference>
<dbReference type="OrthoDB" id="1726902at2"/>